<dbReference type="Proteomes" id="UP000314294">
    <property type="component" value="Unassembled WGS sequence"/>
</dbReference>
<evidence type="ECO:0000313" key="2">
    <source>
        <dbReference type="Proteomes" id="UP000314294"/>
    </source>
</evidence>
<evidence type="ECO:0000313" key="1">
    <source>
        <dbReference type="EMBL" id="TNN60094.1"/>
    </source>
</evidence>
<organism evidence="1 2">
    <name type="scientific">Liparis tanakae</name>
    <name type="common">Tanaka's snailfish</name>
    <dbReference type="NCBI Taxonomy" id="230148"/>
    <lineage>
        <taxon>Eukaryota</taxon>
        <taxon>Metazoa</taxon>
        <taxon>Chordata</taxon>
        <taxon>Craniata</taxon>
        <taxon>Vertebrata</taxon>
        <taxon>Euteleostomi</taxon>
        <taxon>Actinopterygii</taxon>
        <taxon>Neopterygii</taxon>
        <taxon>Teleostei</taxon>
        <taxon>Neoteleostei</taxon>
        <taxon>Acanthomorphata</taxon>
        <taxon>Eupercaria</taxon>
        <taxon>Perciformes</taxon>
        <taxon>Cottioidei</taxon>
        <taxon>Cottales</taxon>
        <taxon>Liparidae</taxon>
        <taxon>Liparis</taxon>
    </lineage>
</organism>
<gene>
    <name evidence="1" type="ORF">EYF80_029646</name>
</gene>
<dbReference type="EMBL" id="SRLO01000340">
    <property type="protein sequence ID" value="TNN60094.1"/>
    <property type="molecule type" value="Genomic_DNA"/>
</dbReference>
<accession>A0A4Z2H5I9</accession>
<reference evidence="1 2" key="1">
    <citation type="submission" date="2019-03" db="EMBL/GenBank/DDBJ databases">
        <title>First draft genome of Liparis tanakae, snailfish: a comprehensive survey of snailfish specific genes.</title>
        <authorList>
            <person name="Kim W."/>
            <person name="Song I."/>
            <person name="Jeong J.-H."/>
            <person name="Kim D."/>
            <person name="Kim S."/>
            <person name="Ryu S."/>
            <person name="Song J.Y."/>
            <person name="Lee S.K."/>
        </authorList>
    </citation>
    <scope>NUCLEOTIDE SEQUENCE [LARGE SCALE GENOMIC DNA]</scope>
    <source>
        <tissue evidence="1">Muscle</tissue>
    </source>
</reference>
<name>A0A4Z2H5I9_9TELE</name>
<sequence>MLCPTPSSSSLSVHGAIFTGSIHVAQVSLHGDPHVARPAAATEDPGCVIGSLRCFSEPRSGTSSAKTTESRPT</sequence>
<dbReference type="AlphaFoldDB" id="A0A4Z2H5I9"/>
<comment type="caution">
    <text evidence="1">The sequence shown here is derived from an EMBL/GenBank/DDBJ whole genome shotgun (WGS) entry which is preliminary data.</text>
</comment>
<protein>
    <submittedName>
        <fullName evidence="1">Uncharacterized protein</fullName>
    </submittedName>
</protein>
<keyword evidence="2" id="KW-1185">Reference proteome</keyword>
<proteinExistence type="predicted"/>